<sequence length="183" mass="20508">MTSKQKKSNATWSDVKAKLADVDRVGLIGLIQDLYAANKDNQTFLHARFGLGEDILKPYKDTISRWICPDVMRNQAISVAKAKKAISDYKKAVGHPDGLAELTVFYCEEVFVFLGYCGMDDEGYFDALVRMFEQALKYVMALPVAARPPFIDRLEQVALQDQNVGWGVGDDMELLLAEYGIDD</sequence>
<organism evidence="1 2">
    <name type="scientific">Methylomonas koyamae</name>
    <dbReference type="NCBI Taxonomy" id="702114"/>
    <lineage>
        <taxon>Bacteria</taxon>
        <taxon>Pseudomonadati</taxon>
        <taxon>Pseudomonadota</taxon>
        <taxon>Gammaproteobacteria</taxon>
        <taxon>Methylococcales</taxon>
        <taxon>Methylococcaceae</taxon>
        <taxon>Methylomonas</taxon>
    </lineage>
</organism>
<comment type="caution">
    <text evidence="1">The sequence shown here is derived from an EMBL/GenBank/DDBJ whole genome shotgun (WGS) entry which is preliminary data.</text>
</comment>
<proteinExistence type="predicted"/>
<accession>A0A291IJC0</accession>
<dbReference type="EMBL" id="LUUL01000127">
    <property type="protein sequence ID" value="OAI22026.1"/>
    <property type="molecule type" value="Genomic_DNA"/>
</dbReference>
<gene>
    <name evidence="1" type="ORF">A1356_19735</name>
</gene>
<dbReference type="AlphaFoldDB" id="A0A291IJC0"/>
<keyword evidence="2" id="KW-1185">Reference proteome</keyword>
<name>A0A291IJC0_9GAMM</name>
<protein>
    <submittedName>
        <fullName evidence="1">Uncharacterized protein</fullName>
    </submittedName>
</protein>
<dbReference type="RefSeq" id="WP_064029877.1">
    <property type="nucleotide sequence ID" value="NZ_CP023669.1"/>
</dbReference>
<evidence type="ECO:0000313" key="2">
    <source>
        <dbReference type="Proteomes" id="UP000077734"/>
    </source>
</evidence>
<dbReference type="Proteomes" id="UP000077734">
    <property type="component" value="Unassembled WGS sequence"/>
</dbReference>
<dbReference type="KEGG" id="mko:MKLM6_2269"/>
<reference evidence="1 2" key="1">
    <citation type="submission" date="2016-03" db="EMBL/GenBank/DDBJ databases">
        <authorList>
            <person name="Heylen K."/>
            <person name="De Vos P."/>
            <person name="Vekeman B."/>
        </authorList>
    </citation>
    <scope>NUCLEOTIDE SEQUENCE [LARGE SCALE GENOMIC DNA]</scope>
    <source>
        <strain evidence="1 2">R-49807</strain>
    </source>
</reference>
<evidence type="ECO:0000313" key="1">
    <source>
        <dbReference type="EMBL" id="OAI22026.1"/>
    </source>
</evidence>